<evidence type="ECO:0000313" key="2">
    <source>
        <dbReference type="Proteomes" id="UP000249757"/>
    </source>
</evidence>
<dbReference type="OrthoDB" id="410198at2759"/>
<dbReference type="Gene3D" id="3.40.630.30">
    <property type="match status" value="1"/>
</dbReference>
<dbReference type="Pfam" id="PF13508">
    <property type="entry name" value="Acetyltransf_7"/>
    <property type="match status" value="1"/>
</dbReference>
<proteinExistence type="predicted"/>
<dbReference type="PANTHER" id="PTHR42791:SF1">
    <property type="entry name" value="N-ACETYLTRANSFERASE DOMAIN-CONTAINING PROTEIN"/>
    <property type="match status" value="1"/>
</dbReference>
<evidence type="ECO:0000313" key="1">
    <source>
        <dbReference type="EMBL" id="KAI1513576.1"/>
    </source>
</evidence>
<dbReference type="InterPro" id="IPR016181">
    <property type="entry name" value="Acyl_CoA_acyltransferase"/>
</dbReference>
<comment type="caution">
    <text evidence="1">The sequence shown here is derived from an EMBL/GenBank/DDBJ whole genome shotgun (WGS) entry which is preliminary data.</text>
</comment>
<dbReference type="PANTHER" id="PTHR42791">
    <property type="entry name" value="GNAT FAMILY ACETYLTRANSFERASE"/>
    <property type="match status" value="1"/>
</dbReference>
<dbReference type="Proteomes" id="UP000249757">
    <property type="component" value="Unassembled WGS sequence"/>
</dbReference>
<gene>
    <name evidence="1" type="ORF">Ptr86124_007478</name>
</gene>
<dbReference type="CDD" id="cd04301">
    <property type="entry name" value="NAT_SF"/>
    <property type="match status" value="1"/>
</dbReference>
<keyword evidence="2" id="KW-1185">Reference proteome</keyword>
<dbReference type="InterPro" id="IPR000182">
    <property type="entry name" value="GNAT_dom"/>
</dbReference>
<dbReference type="PROSITE" id="PS51186">
    <property type="entry name" value="GNAT"/>
    <property type="match status" value="1"/>
</dbReference>
<reference evidence="2" key="1">
    <citation type="journal article" date="2022" name="Microb. Genom.">
        <title>A global pangenome for the wheat fungal pathogen Pyrenophora tritici-repentis and prediction of effector protein structural homology.</title>
        <authorList>
            <person name="Moolhuijzen P.M."/>
            <person name="See P.T."/>
            <person name="Shi G."/>
            <person name="Powell H.R."/>
            <person name="Cockram J."/>
            <person name="Jorgensen L.N."/>
            <person name="Benslimane H."/>
            <person name="Strelkov S.E."/>
            <person name="Turner J."/>
            <person name="Liu Z."/>
            <person name="Moffat C.S."/>
        </authorList>
    </citation>
    <scope>NUCLEOTIDE SEQUENCE [LARGE SCALE GENOMIC DNA]</scope>
</reference>
<dbReference type="InterPro" id="IPR052523">
    <property type="entry name" value="Trichothecene_AcTrans"/>
</dbReference>
<dbReference type="AlphaFoldDB" id="A0A2W1EFN5"/>
<name>A0A2W1EFN5_9PLEO</name>
<protein>
    <submittedName>
        <fullName evidence="1">Gnat family acetyltransferase</fullName>
    </submittedName>
</protein>
<organism evidence="1 2">
    <name type="scientific">Pyrenophora tritici-repentis</name>
    <dbReference type="NCBI Taxonomy" id="45151"/>
    <lineage>
        <taxon>Eukaryota</taxon>
        <taxon>Fungi</taxon>
        <taxon>Dikarya</taxon>
        <taxon>Ascomycota</taxon>
        <taxon>Pezizomycotina</taxon>
        <taxon>Dothideomycetes</taxon>
        <taxon>Pleosporomycetidae</taxon>
        <taxon>Pleosporales</taxon>
        <taxon>Pleosporineae</taxon>
        <taxon>Pleosporaceae</taxon>
        <taxon>Pyrenophora</taxon>
    </lineage>
</organism>
<accession>A0A2W1EFN5</accession>
<dbReference type="SUPFAM" id="SSF55729">
    <property type="entry name" value="Acyl-CoA N-acyltransferases (Nat)"/>
    <property type="match status" value="1"/>
</dbReference>
<dbReference type="EMBL" id="NRDI02000009">
    <property type="protein sequence ID" value="KAI1513576.1"/>
    <property type="molecule type" value="Genomic_DNA"/>
</dbReference>
<dbReference type="OMA" id="FTQLQFG"/>
<dbReference type="GO" id="GO:0016747">
    <property type="term" value="F:acyltransferase activity, transferring groups other than amino-acyl groups"/>
    <property type="evidence" value="ECO:0007669"/>
    <property type="project" value="InterPro"/>
</dbReference>
<sequence length="238" mass="26704">MSSTHILSNALPSDAVAIAAILALSWKSPFSQLQFGSTDPHTLAAAITPRIAQQITDASMLFHVARRRGTQQVESVAQWTVPSDVSDAAMVESARQREERQEFEDEVYYNSLPEYCNNPLIMAFTVGLRSLRERVLCERKHFLLENIATHPDHRGQGLAAQLIERVLSQADKQQVLVYLDTASDNSAAHLYKRLGFEEQGCHTIRNLSRFVEEAELERMGVGNDHTHVAFVRYPTTKA</sequence>